<protein>
    <recommendedName>
        <fullName evidence="2">histidine kinase</fullName>
        <ecNumber evidence="2">2.7.13.3</ecNumber>
    </recommendedName>
</protein>
<keyword evidence="6" id="KW-0902">Two-component regulatory system</keyword>
<organism evidence="8 9">
    <name type="scientific">Candidatus Roizmanbacteria bacterium CG23_combo_of_CG06-09_8_20_14_all_35_49</name>
    <dbReference type="NCBI Taxonomy" id="1974863"/>
    <lineage>
        <taxon>Bacteria</taxon>
        <taxon>Candidatus Roizmaniibacteriota</taxon>
    </lineage>
</organism>
<dbReference type="Proteomes" id="UP000231025">
    <property type="component" value="Unassembled WGS sequence"/>
</dbReference>
<feature type="domain" description="Histidine kinase" evidence="7">
    <location>
        <begin position="1"/>
        <end position="184"/>
    </location>
</feature>
<dbReference type="SUPFAM" id="SSF55874">
    <property type="entry name" value="ATPase domain of HSP90 chaperone/DNA topoisomerase II/histidine kinase"/>
    <property type="match status" value="1"/>
</dbReference>
<dbReference type="GO" id="GO:0016036">
    <property type="term" value="P:cellular response to phosphate starvation"/>
    <property type="evidence" value="ECO:0007669"/>
    <property type="project" value="TreeGrafter"/>
</dbReference>
<sequence>MIKESISEVNKLQSLSEGLLQIAQYQKPNIIKFEKISIEEVVGEAIKKIKPLATLKKIEIKNQVKNGSINGNIYSLVDLLVIILDNAVKYSSKKRAIFINSKKDKKNIHLSIKDQGIGIDKKSLPHIFNRFYRADEARTKNGRDGYGLGLSIAKKIVSVHQGEIKMESKVGGGTTVTISLPVFS</sequence>
<dbReference type="InterPro" id="IPR005467">
    <property type="entry name" value="His_kinase_dom"/>
</dbReference>
<evidence type="ECO:0000256" key="6">
    <source>
        <dbReference type="ARBA" id="ARBA00023012"/>
    </source>
</evidence>
<dbReference type="CDD" id="cd00075">
    <property type="entry name" value="HATPase"/>
    <property type="match status" value="1"/>
</dbReference>
<dbReference type="InterPro" id="IPR004358">
    <property type="entry name" value="Sig_transdc_His_kin-like_C"/>
</dbReference>
<dbReference type="EC" id="2.7.13.3" evidence="2"/>
<evidence type="ECO:0000256" key="1">
    <source>
        <dbReference type="ARBA" id="ARBA00000085"/>
    </source>
</evidence>
<evidence type="ECO:0000259" key="7">
    <source>
        <dbReference type="PROSITE" id="PS50109"/>
    </source>
</evidence>
<dbReference type="FunFam" id="3.30.565.10:FF:000006">
    <property type="entry name" value="Sensor histidine kinase WalK"/>
    <property type="match status" value="1"/>
</dbReference>
<evidence type="ECO:0000256" key="2">
    <source>
        <dbReference type="ARBA" id="ARBA00012438"/>
    </source>
</evidence>
<dbReference type="InterPro" id="IPR036890">
    <property type="entry name" value="HATPase_C_sf"/>
</dbReference>
<dbReference type="GO" id="GO:0004721">
    <property type="term" value="F:phosphoprotein phosphatase activity"/>
    <property type="evidence" value="ECO:0007669"/>
    <property type="project" value="TreeGrafter"/>
</dbReference>
<dbReference type="PANTHER" id="PTHR45453:SF1">
    <property type="entry name" value="PHOSPHATE REGULON SENSOR PROTEIN PHOR"/>
    <property type="match status" value="1"/>
</dbReference>
<dbReference type="GO" id="GO:0005886">
    <property type="term" value="C:plasma membrane"/>
    <property type="evidence" value="ECO:0007669"/>
    <property type="project" value="TreeGrafter"/>
</dbReference>
<dbReference type="SMART" id="SM00387">
    <property type="entry name" value="HATPase_c"/>
    <property type="match status" value="1"/>
</dbReference>
<dbReference type="PROSITE" id="PS50109">
    <property type="entry name" value="HIS_KIN"/>
    <property type="match status" value="1"/>
</dbReference>
<evidence type="ECO:0000313" key="8">
    <source>
        <dbReference type="EMBL" id="PIP15372.1"/>
    </source>
</evidence>
<keyword evidence="3" id="KW-0597">Phosphoprotein</keyword>
<dbReference type="InterPro" id="IPR003594">
    <property type="entry name" value="HATPase_dom"/>
</dbReference>
<gene>
    <name evidence="8" type="ORF">COX47_00025</name>
</gene>
<dbReference type="Pfam" id="PF02518">
    <property type="entry name" value="HATPase_c"/>
    <property type="match status" value="1"/>
</dbReference>
<evidence type="ECO:0000256" key="5">
    <source>
        <dbReference type="ARBA" id="ARBA00022777"/>
    </source>
</evidence>
<accession>A0A2G9Y802</accession>
<dbReference type="GO" id="GO:0000155">
    <property type="term" value="F:phosphorelay sensor kinase activity"/>
    <property type="evidence" value="ECO:0007669"/>
    <property type="project" value="TreeGrafter"/>
</dbReference>
<dbReference type="PRINTS" id="PR00344">
    <property type="entry name" value="BCTRLSENSOR"/>
</dbReference>
<evidence type="ECO:0000256" key="3">
    <source>
        <dbReference type="ARBA" id="ARBA00022553"/>
    </source>
</evidence>
<comment type="catalytic activity">
    <reaction evidence="1">
        <text>ATP + protein L-histidine = ADP + protein N-phospho-L-histidine.</text>
        <dbReference type="EC" id="2.7.13.3"/>
    </reaction>
</comment>
<name>A0A2G9Y802_9BACT</name>
<dbReference type="InterPro" id="IPR050351">
    <property type="entry name" value="BphY/WalK/GraS-like"/>
</dbReference>
<evidence type="ECO:0000313" key="9">
    <source>
        <dbReference type="Proteomes" id="UP000231025"/>
    </source>
</evidence>
<dbReference type="EMBL" id="PCRE01000001">
    <property type="protein sequence ID" value="PIP15372.1"/>
    <property type="molecule type" value="Genomic_DNA"/>
</dbReference>
<evidence type="ECO:0000256" key="4">
    <source>
        <dbReference type="ARBA" id="ARBA00022679"/>
    </source>
</evidence>
<proteinExistence type="predicted"/>
<keyword evidence="5" id="KW-0418">Kinase</keyword>
<reference evidence="8 9" key="1">
    <citation type="submission" date="2017-09" db="EMBL/GenBank/DDBJ databases">
        <title>Depth-based differentiation of microbial function through sediment-hosted aquifers and enrichment of novel symbionts in the deep terrestrial subsurface.</title>
        <authorList>
            <person name="Probst A.J."/>
            <person name="Ladd B."/>
            <person name="Jarett J.K."/>
            <person name="Geller-Mcgrath D.E."/>
            <person name="Sieber C.M."/>
            <person name="Emerson J.B."/>
            <person name="Anantharaman K."/>
            <person name="Thomas B.C."/>
            <person name="Malmstrom R."/>
            <person name="Stieglmeier M."/>
            <person name="Klingl A."/>
            <person name="Woyke T."/>
            <person name="Ryan C.M."/>
            <person name="Banfield J.F."/>
        </authorList>
    </citation>
    <scope>NUCLEOTIDE SEQUENCE [LARGE SCALE GENOMIC DNA]</scope>
    <source>
        <strain evidence="8">CG23_combo_of_CG06-09_8_20_14_all_35_49</strain>
    </source>
</reference>
<dbReference type="AlphaFoldDB" id="A0A2G9Y802"/>
<dbReference type="Gene3D" id="3.30.565.10">
    <property type="entry name" value="Histidine kinase-like ATPase, C-terminal domain"/>
    <property type="match status" value="1"/>
</dbReference>
<comment type="caution">
    <text evidence="8">The sequence shown here is derived from an EMBL/GenBank/DDBJ whole genome shotgun (WGS) entry which is preliminary data.</text>
</comment>
<keyword evidence="4" id="KW-0808">Transferase</keyword>
<dbReference type="PANTHER" id="PTHR45453">
    <property type="entry name" value="PHOSPHATE REGULON SENSOR PROTEIN PHOR"/>
    <property type="match status" value="1"/>
</dbReference>